<organism evidence="3 4">
    <name type="scientific">Anopheles epiroticus</name>
    <dbReference type="NCBI Taxonomy" id="199890"/>
    <lineage>
        <taxon>Eukaryota</taxon>
        <taxon>Metazoa</taxon>
        <taxon>Ecdysozoa</taxon>
        <taxon>Arthropoda</taxon>
        <taxon>Hexapoda</taxon>
        <taxon>Insecta</taxon>
        <taxon>Pterygota</taxon>
        <taxon>Neoptera</taxon>
        <taxon>Endopterygota</taxon>
        <taxon>Diptera</taxon>
        <taxon>Nematocera</taxon>
        <taxon>Culicoidea</taxon>
        <taxon>Culicidae</taxon>
        <taxon>Anophelinae</taxon>
        <taxon>Anopheles</taxon>
    </lineage>
</organism>
<dbReference type="Gene3D" id="3.30.450.20">
    <property type="entry name" value="PAS domain"/>
    <property type="match status" value="1"/>
</dbReference>
<keyword evidence="4" id="KW-1185">Reference proteome</keyword>
<sequence>YRQWTDDSGKDAQVEPAKYTLHQKRDRQLLNVNCCTTSKKQSAFRRCRPGDGYSSTKSSYLKPYNAFTPLCELRQQISNIVPGPSTLCNSFETNQSFPGIGRRCIRYGGPLSRAAFVSKINSPVLLSWDSMANMDRVRVDGSNGVRFTAFRPKGGCFPHGVSSPYSNSYIASTSESIGRLPKSDINPNKAVFTIDSKTSRILIVNRNACELLGYNSKELCEMEFTSLLLHKNKMHVSALAEGQLNSEDGTVIILSGKVVELCTKYDKNVAVSLWVRQIDSEGQRCLAVAEPVERRIAQLVVDQNGYIISADNEALMLFQLDSVEKFGGMDVTLLVPAIQLPDPDTSLIAKHIRKQKATGKTQDGVSFPLCLMISHHETGADTTDSGVSNPNVLLYMITIWVYTNLSGLLVIDENSVIESCNHHFSMLMFGIPQSKTIGEHITKLIPNFGQESDCLTRSRNATLSSLDNDESETETDHVELENNKDGFLQSVLTDVRSSNCDTTVSPVKEPRKVCLDFTNASQAGKRSFNSSVAAMHMLPVAGKVTEGSGLAQGAVVSGTDCANEEPGNQYSIVVISENAYFVEDNSENNRNFANVSNAQIENTHALKDINVALLKDSTPASAPPIMVTPRFIKPYELGKGTGLLVTSTPDQHKRHSAGGINDIIRQMGNTAKRLSYVDGKYRGEAIHFDGNVIDIIYTISSQMLPCGRKVYCIWISRDPESSYNNLDEANVTLTFNSITSTIDNSLGQPSKNANATQAAVAVNQSRPNSVSLVSQCEEEQVFGEYNKHYTTIKQIGKGAYGYVKLSYRNTDRLLVISNPELEYVLWALLDKNPKTRITMKQLICTEWLTQEINPSAFNFAHIVPCESYEVNPEKYYNGQIYSSQTGLSTSPHSLSLVDDEDEGDDEEEEEPHAHIDDSFVDPEELQDDEICPLTHDDEKLPKRSYELCSVREMHAAGTVLAKGIQNLSLQETLACTNHSSTINTTSTTVSGVIGTGNSNSYFTYSEHSVPVVVSCGDGGGGVGTQSNPCLVNVSSVVCADGAARVSGNVETGSNIISTATSSSTSPGVCVSDDLYNPSMYDRNVDRVALFNVTAAGNIPPSVSSLRAITSTPSLLPLQAAIINEENSRQSFRPSNRQSMCDSSCSTTPSLALPTSSVLMCTMMPYSVLNSGDSCCSSVTTMSSCCSFEDHQLHFHYPDDSTGSSSAADTPTNCCSQDLPETQICTKSSVSKKGTFDDATSNLLLLDARHYAPSSSSTSPCSSLTSSKSENNIFDGNFATFSSIYDVVSMDSVTDAANVNAPELSVMLPFHGCAITDLSRPPPPPPAATALHNVNIGEIVPGHPIKKIAHGKKGRPRAHHQSGHHDSLTAINEVPTSINDDVNINNEMVLRSSAVHQMQLKMVKDIGQGDLPIIDTDYDDDTFEEDIKEDEYFLSQ</sequence>
<evidence type="ECO:0000259" key="2">
    <source>
        <dbReference type="PROSITE" id="PS50112"/>
    </source>
</evidence>
<dbReference type="Proteomes" id="UP000075885">
    <property type="component" value="Unassembled WGS sequence"/>
</dbReference>
<dbReference type="EnsemblMetazoa" id="AEPI003749-RA">
    <property type="protein sequence ID" value="AEPI003749-PA"/>
    <property type="gene ID" value="AEPI003749"/>
</dbReference>
<dbReference type="InterPro" id="IPR035965">
    <property type="entry name" value="PAS-like_dom_sf"/>
</dbReference>
<dbReference type="InterPro" id="IPR000014">
    <property type="entry name" value="PAS"/>
</dbReference>
<dbReference type="CDD" id="cd00130">
    <property type="entry name" value="PAS"/>
    <property type="match status" value="1"/>
</dbReference>
<reference evidence="3" key="2">
    <citation type="submission" date="2020-05" db="UniProtKB">
        <authorList>
            <consortium name="EnsemblMetazoa"/>
        </authorList>
    </citation>
    <scope>IDENTIFICATION</scope>
    <source>
        <strain evidence="3">Epiroticus2</strain>
    </source>
</reference>
<dbReference type="Pfam" id="PF13426">
    <property type="entry name" value="PAS_9"/>
    <property type="match status" value="1"/>
</dbReference>
<reference evidence="4" key="1">
    <citation type="submission" date="2013-03" db="EMBL/GenBank/DDBJ databases">
        <title>The Genome Sequence of Anopheles epiroticus epiroticus2.</title>
        <authorList>
            <consortium name="The Broad Institute Genomics Platform"/>
            <person name="Neafsey D.E."/>
            <person name="Howell P."/>
            <person name="Walker B."/>
            <person name="Young S.K."/>
            <person name="Zeng Q."/>
            <person name="Gargeya S."/>
            <person name="Fitzgerald M."/>
            <person name="Haas B."/>
            <person name="Abouelleil A."/>
            <person name="Allen A.W."/>
            <person name="Alvarado L."/>
            <person name="Arachchi H.M."/>
            <person name="Berlin A.M."/>
            <person name="Chapman S.B."/>
            <person name="Gainer-Dewar J."/>
            <person name="Goldberg J."/>
            <person name="Griggs A."/>
            <person name="Gujja S."/>
            <person name="Hansen M."/>
            <person name="Howarth C."/>
            <person name="Imamovic A."/>
            <person name="Ireland A."/>
            <person name="Larimer J."/>
            <person name="McCowan C."/>
            <person name="Murphy C."/>
            <person name="Pearson M."/>
            <person name="Poon T.W."/>
            <person name="Priest M."/>
            <person name="Roberts A."/>
            <person name="Saif S."/>
            <person name="Shea T."/>
            <person name="Sisk P."/>
            <person name="Sykes S."/>
            <person name="Wortman J."/>
            <person name="Nusbaum C."/>
            <person name="Birren B."/>
        </authorList>
    </citation>
    <scope>NUCLEOTIDE SEQUENCE [LARGE SCALE GENOMIC DNA]</scope>
    <source>
        <strain evidence="4">Epiroticus2</strain>
    </source>
</reference>
<protein>
    <submittedName>
        <fullName evidence="3">PAS domain-containing protein</fullName>
    </submittedName>
</protein>
<feature type="compositionally biased region" description="Acidic residues" evidence="1">
    <location>
        <begin position="897"/>
        <end position="910"/>
    </location>
</feature>
<proteinExistence type="predicted"/>
<dbReference type="VEuPathDB" id="VectorBase:AEPI003749"/>
<dbReference type="FunFam" id="3.30.450.20:FF:000059">
    <property type="entry name" value="PAS domain containing serine/threonine kinase"/>
    <property type="match status" value="1"/>
</dbReference>
<accession>A0A182P9Z5</accession>
<feature type="domain" description="PAS" evidence="2">
    <location>
        <begin position="191"/>
        <end position="219"/>
    </location>
</feature>
<feature type="region of interest" description="Disordered" evidence="1">
    <location>
        <begin position="886"/>
        <end position="921"/>
    </location>
</feature>
<dbReference type="PROSITE" id="PS50112">
    <property type="entry name" value="PAS"/>
    <property type="match status" value="1"/>
</dbReference>
<dbReference type="SUPFAM" id="SSF55785">
    <property type="entry name" value="PYP-like sensor domain (PAS domain)"/>
    <property type="match status" value="1"/>
</dbReference>
<dbReference type="STRING" id="199890.A0A182P9Z5"/>
<evidence type="ECO:0000313" key="4">
    <source>
        <dbReference type="Proteomes" id="UP000075885"/>
    </source>
</evidence>
<evidence type="ECO:0000256" key="1">
    <source>
        <dbReference type="SAM" id="MobiDB-lite"/>
    </source>
</evidence>
<evidence type="ECO:0000313" key="3">
    <source>
        <dbReference type="EnsemblMetazoa" id="AEPI003749-PA"/>
    </source>
</evidence>
<name>A0A182P9Z5_9DIPT</name>